<dbReference type="Proteomes" id="UP000274391">
    <property type="component" value="Unassembled WGS sequence"/>
</dbReference>
<dbReference type="EMBL" id="RQVS01000001">
    <property type="protein sequence ID" value="RRJ88593.1"/>
    <property type="molecule type" value="Genomic_DNA"/>
</dbReference>
<dbReference type="AlphaFoldDB" id="A0A3P3W7F1"/>
<feature type="transmembrane region" description="Helical" evidence="1">
    <location>
        <begin position="142"/>
        <end position="162"/>
    </location>
</feature>
<keyword evidence="3" id="KW-1185">Reference proteome</keyword>
<organism evidence="2 3">
    <name type="scientific">Gulosibacter macacae</name>
    <dbReference type="NCBI Taxonomy" id="2488791"/>
    <lineage>
        <taxon>Bacteria</taxon>
        <taxon>Bacillati</taxon>
        <taxon>Actinomycetota</taxon>
        <taxon>Actinomycetes</taxon>
        <taxon>Micrococcales</taxon>
        <taxon>Microbacteriaceae</taxon>
        <taxon>Gulosibacter</taxon>
    </lineage>
</organism>
<dbReference type="RefSeq" id="WP_124968629.1">
    <property type="nucleotide sequence ID" value="NZ_RQVS01000001.1"/>
</dbReference>
<name>A0A3P3W7F1_9MICO</name>
<keyword evidence="1" id="KW-0472">Membrane</keyword>
<evidence type="ECO:0000313" key="2">
    <source>
        <dbReference type="EMBL" id="RRJ88593.1"/>
    </source>
</evidence>
<proteinExistence type="predicted"/>
<dbReference type="NCBIfam" id="NF038403">
    <property type="entry name" value="perm_prefix_1"/>
    <property type="match status" value="1"/>
</dbReference>
<keyword evidence="1" id="KW-1133">Transmembrane helix</keyword>
<comment type="caution">
    <text evidence="2">The sequence shown here is derived from an EMBL/GenBank/DDBJ whole genome shotgun (WGS) entry which is preliminary data.</text>
</comment>
<gene>
    <name evidence="2" type="ORF">EG850_00110</name>
</gene>
<evidence type="ECO:0000256" key="1">
    <source>
        <dbReference type="SAM" id="Phobius"/>
    </source>
</evidence>
<feature type="transmembrane region" description="Helical" evidence="1">
    <location>
        <begin position="229"/>
        <end position="249"/>
    </location>
</feature>
<protein>
    <submittedName>
        <fullName evidence="2">Uncharacterized protein</fullName>
    </submittedName>
</protein>
<dbReference type="InterPro" id="IPR047928">
    <property type="entry name" value="Perm_prefix_1"/>
</dbReference>
<keyword evidence="1" id="KW-0812">Transmembrane</keyword>
<feature type="transmembrane region" description="Helical" evidence="1">
    <location>
        <begin position="284"/>
        <end position="302"/>
    </location>
</feature>
<feature type="transmembrane region" description="Helical" evidence="1">
    <location>
        <begin position="198"/>
        <end position="223"/>
    </location>
</feature>
<feature type="transmembrane region" description="Helical" evidence="1">
    <location>
        <begin position="308"/>
        <end position="326"/>
    </location>
</feature>
<feature type="transmembrane region" description="Helical" evidence="1">
    <location>
        <begin position="103"/>
        <end position="122"/>
    </location>
</feature>
<accession>A0A3P3W7F1</accession>
<sequence length="332" mass="35694">MNAITTYIDHMFRALPNTAEVRRARTELQQMSEDRFQELLAEGVSEHEAVGRVITQFGNLDEIADDLGIRGEVDGTIDQGDAPLEVSTEEAERFLQVNRRGSWLIGGGVFVILAGLTGLVLVQGGGVQLFTEGSLLRLNGEPIGMAILFTAIAIAVAMFIIAGMSMSRYEQFEGRQLRLEPGTLAHYQERREAERGRFTASIVSGVMLIILSVAATAIAGSLANSESGASGSSALLFIGVGVAVAILVIGSMRRGALDRLTAKGDYTPEKQEAATLVERVAGPYWVLALLVFLAWGFIGNAWDRSWIVWPIAGVLFGLVAVTMEAIKPGKRG</sequence>
<evidence type="ECO:0000313" key="3">
    <source>
        <dbReference type="Proteomes" id="UP000274391"/>
    </source>
</evidence>
<dbReference type="OrthoDB" id="9815852at2"/>
<reference evidence="2 3" key="1">
    <citation type="submission" date="2018-11" db="EMBL/GenBank/DDBJ databases">
        <title>YIM 102482-1 draft genome.</title>
        <authorList>
            <person name="Li G."/>
            <person name="Jiang Y."/>
        </authorList>
    </citation>
    <scope>NUCLEOTIDE SEQUENCE [LARGE SCALE GENOMIC DNA]</scope>
    <source>
        <strain evidence="2 3">YIM 102482-1</strain>
    </source>
</reference>